<reference evidence="1" key="1">
    <citation type="submission" date="2023-08" db="EMBL/GenBank/DDBJ databases">
        <title>Functional and genomic diversity of the sorghum phyllosphere microbiome.</title>
        <authorList>
            <person name="Shade A."/>
        </authorList>
    </citation>
    <scope>NUCLEOTIDE SEQUENCE</scope>
    <source>
        <strain evidence="1">SORGH_AS_0885</strain>
    </source>
</reference>
<dbReference type="Proteomes" id="UP001261666">
    <property type="component" value="Unassembled WGS sequence"/>
</dbReference>
<evidence type="ECO:0000313" key="2">
    <source>
        <dbReference type="Proteomes" id="UP001261666"/>
    </source>
</evidence>
<sequence>MRPGLSVRLRITTTVAVLVALALAGAGFSFYVIEDRRIDTVHVQAVEQELDEFRRLATTAGPYQLPGAEDPLTGVAPVGVADLLYGFVQRNVPTEEEKLVGWWEDGARIDQAERSSPEDVAGTPAFAAAVRPLVADGGSVRTTIDGQSLLLTVQPASVEEGGTTSQGALVVVTYTDVAHQQLTDTVRTYTLVAMAALLLVVAVASWQSGRLLRPLRVLRRSAEEISGTDLSRRVPETGNDDITDLTRTVNGMLARLESAFTGQRQFLDDAGHELRTPLTILRGHLELLETDSPEARETRDLLLDEVDRMARLVGDLLLLAKSDRPDFLTTAPVDVADLAATVLSKARGLGPRDWTLDVPAGAVAPPVLEADEQRLTQALLQLCDNAVKHTAPGDVVAVGWDGARDGAVRLWVRDSGPGVPEADRERIFERFGRSHVPDDDEGFGLGLSIVAAIAAAHGGSVAVTPASPTGALFVLTVPTREEPPWPAS</sequence>
<name>A0ACC6IGE3_9ACTN</name>
<protein>
    <submittedName>
        <fullName evidence="1">Two-component system OmpR family sensor kinase</fullName>
        <ecNumber evidence="1">2.7.13.3</ecNumber>
    </submittedName>
</protein>
<organism evidence="1 2">
    <name type="scientific">Nocardioides zeae</name>
    <dbReference type="NCBI Taxonomy" id="1457234"/>
    <lineage>
        <taxon>Bacteria</taxon>
        <taxon>Bacillati</taxon>
        <taxon>Actinomycetota</taxon>
        <taxon>Actinomycetes</taxon>
        <taxon>Propionibacteriales</taxon>
        <taxon>Nocardioidaceae</taxon>
        <taxon>Nocardioides</taxon>
    </lineage>
</organism>
<evidence type="ECO:0000313" key="1">
    <source>
        <dbReference type="EMBL" id="MDR6209786.1"/>
    </source>
</evidence>
<keyword evidence="2" id="KW-1185">Reference proteome</keyword>
<gene>
    <name evidence="1" type="ORF">QE364_001486</name>
</gene>
<comment type="caution">
    <text evidence="1">The sequence shown here is derived from an EMBL/GenBank/DDBJ whole genome shotgun (WGS) entry which is preliminary data.</text>
</comment>
<accession>A0ACC6IGE3</accession>
<dbReference type="EC" id="2.7.13.3" evidence="1"/>
<dbReference type="EMBL" id="JAVIZJ010000003">
    <property type="protein sequence ID" value="MDR6209786.1"/>
    <property type="molecule type" value="Genomic_DNA"/>
</dbReference>
<proteinExistence type="predicted"/>
<keyword evidence="1" id="KW-0418">Kinase</keyword>
<keyword evidence="1" id="KW-0808">Transferase</keyword>